<dbReference type="Proteomes" id="UP000199544">
    <property type="component" value="Unassembled WGS sequence"/>
</dbReference>
<accession>A0A1G9YF87</accession>
<sequence length="221" mass="25535">MYRKEFYVLDRKMPVSAVIRNYKTEDFDDLIAVQRESFPPPFSPDLWWKKEQLKNHVELFPEGALCAEINGRMAGSMTAHLIHFQPDDPDHTWEEVTDGGYIRNHQPDGNSLYVVDICVRPSYRKLGIGKCLMNSMYEIVVHHGLERLIGGGRMPGYHEKCSSHTPEAYLESIVKGEFHDPVITFLMSCGRVPVKVVENYLEDEESRNCAALMEWRNPFLE</sequence>
<dbReference type="CDD" id="cd04301">
    <property type="entry name" value="NAT_SF"/>
    <property type="match status" value="1"/>
</dbReference>
<proteinExistence type="predicted"/>
<dbReference type="EMBL" id="FNHW01000001">
    <property type="protein sequence ID" value="SDN07121.1"/>
    <property type="molecule type" value="Genomic_DNA"/>
</dbReference>
<dbReference type="GO" id="GO:0016747">
    <property type="term" value="F:acyltransferase activity, transferring groups other than amino-acyl groups"/>
    <property type="evidence" value="ECO:0007669"/>
    <property type="project" value="InterPro"/>
</dbReference>
<keyword evidence="2" id="KW-0808">Transferase</keyword>
<name>A0A1G9YF87_9BACL</name>
<dbReference type="OrthoDB" id="9811121at2"/>
<dbReference type="Gene3D" id="3.40.630.30">
    <property type="match status" value="1"/>
</dbReference>
<dbReference type="RefSeq" id="WP_090236119.1">
    <property type="nucleotide sequence ID" value="NZ_FNHW01000001.1"/>
</dbReference>
<gene>
    <name evidence="2" type="ORF">SAMN04488137_3361</name>
</gene>
<evidence type="ECO:0000259" key="1">
    <source>
        <dbReference type="PROSITE" id="PS51186"/>
    </source>
</evidence>
<feature type="domain" description="N-acetyltransferase" evidence="1">
    <location>
        <begin position="17"/>
        <end position="218"/>
    </location>
</feature>
<reference evidence="3" key="1">
    <citation type="submission" date="2016-10" db="EMBL/GenBank/DDBJ databases">
        <authorList>
            <person name="Varghese N."/>
            <person name="Submissions S."/>
        </authorList>
    </citation>
    <scope>NUCLEOTIDE SEQUENCE [LARGE SCALE GENOMIC DNA]</scope>
    <source>
        <strain evidence="3">CGMCC 1.6854</strain>
    </source>
</reference>
<evidence type="ECO:0000313" key="2">
    <source>
        <dbReference type="EMBL" id="SDN07121.1"/>
    </source>
</evidence>
<dbReference type="SUPFAM" id="SSF55729">
    <property type="entry name" value="Acyl-CoA N-acyltransferases (Nat)"/>
    <property type="match status" value="1"/>
</dbReference>
<dbReference type="InterPro" id="IPR016181">
    <property type="entry name" value="Acyl_CoA_acyltransferase"/>
</dbReference>
<dbReference type="PROSITE" id="PS51186">
    <property type="entry name" value="GNAT"/>
    <property type="match status" value="1"/>
</dbReference>
<dbReference type="STRING" id="459525.SAMN04488137_3361"/>
<dbReference type="Pfam" id="PF00583">
    <property type="entry name" value="Acetyltransf_1"/>
    <property type="match status" value="1"/>
</dbReference>
<evidence type="ECO:0000313" key="3">
    <source>
        <dbReference type="Proteomes" id="UP000199544"/>
    </source>
</evidence>
<dbReference type="AlphaFoldDB" id="A0A1G9YF87"/>
<keyword evidence="3" id="KW-1185">Reference proteome</keyword>
<organism evidence="2 3">
    <name type="scientific">Fictibacillus solisalsi</name>
    <dbReference type="NCBI Taxonomy" id="459525"/>
    <lineage>
        <taxon>Bacteria</taxon>
        <taxon>Bacillati</taxon>
        <taxon>Bacillota</taxon>
        <taxon>Bacilli</taxon>
        <taxon>Bacillales</taxon>
        <taxon>Fictibacillaceae</taxon>
        <taxon>Fictibacillus</taxon>
    </lineage>
</organism>
<protein>
    <submittedName>
        <fullName evidence="2">Acetyltransferase (GNAT) family protein</fullName>
    </submittedName>
</protein>
<dbReference type="InterPro" id="IPR000182">
    <property type="entry name" value="GNAT_dom"/>
</dbReference>